<proteinExistence type="predicted"/>
<sequence length="455" mass="48731">MKRIGLLAASVALALTGCGGGSDSNSGNGNTAPTESTQAVIKAIDGYLVDAEVYIDRNKDGVADSGEKLSSLTNAKGEVTISAADTQFPVIVRAIAGKTYDTDKGGRLTQTVEMTAAAGSNVVTPFTTLAAIENLSLPELAAKLNLPEAVIAGDYVASKANADVAQEAKKAHAVARSLSLELGNTISESQGDSSKLLTKSSEIITVVDTAVNNGDELDDVLITFDDSGAANKAEMPPTVKEHFTGNTFSSISTNEAYFKKEGLITATFTDTEVHGLDDSGKVIGEWPITYTSNGFKSSDGLDEVIYMSDAFTLVVTADNDMIFYTETNIDNGYTAQAATEAMFKGKTLYHLWDDSTGSKARPTFVTLKFDPTKNVVDVIEDGKAKQQEWSISNTGQMIITEVMEGKDWVIQPTTLGNDDFTVFYEGTYNESIPYFFTENKDLAVSLYDEWYSLAQ</sequence>
<comment type="caution">
    <text evidence="1">The sequence shown here is derived from an EMBL/GenBank/DDBJ whole genome shotgun (WGS) entry which is preliminary data.</text>
</comment>
<protein>
    <recommendedName>
        <fullName evidence="3">Lipoprotein</fullName>
    </recommendedName>
</protein>
<dbReference type="AlphaFoldDB" id="A0A444JN85"/>
<dbReference type="PROSITE" id="PS51257">
    <property type="entry name" value="PROKAR_LIPOPROTEIN"/>
    <property type="match status" value="1"/>
</dbReference>
<organism evidence="1 2">
    <name type="scientific">Photobacterium chitinilyticum</name>
    <dbReference type="NCBI Taxonomy" id="2485123"/>
    <lineage>
        <taxon>Bacteria</taxon>
        <taxon>Pseudomonadati</taxon>
        <taxon>Pseudomonadota</taxon>
        <taxon>Gammaproteobacteria</taxon>
        <taxon>Vibrionales</taxon>
        <taxon>Vibrionaceae</taxon>
        <taxon>Photobacterium</taxon>
    </lineage>
</organism>
<evidence type="ECO:0000313" key="1">
    <source>
        <dbReference type="EMBL" id="RWX54543.1"/>
    </source>
</evidence>
<reference evidence="1 2" key="1">
    <citation type="submission" date="2018-11" db="EMBL/GenBank/DDBJ databases">
        <title>Photobacterium sp. BEI247 sp. nov., a marine bacterium isolated from Yongle Blue Hole in the South China Sea.</title>
        <authorList>
            <person name="Wang X."/>
        </authorList>
    </citation>
    <scope>NUCLEOTIDE SEQUENCE [LARGE SCALE GENOMIC DNA]</scope>
    <source>
        <strain evidence="2">BEI247</strain>
    </source>
</reference>
<dbReference type="Proteomes" id="UP000287563">
    <property type="component" value="Unassembled WGS sequence"/>
</dbReference>
<keyword evidence="2" id="KW-1185">Reference proteome</keyword>
<gene>
    <name evidence="1" type="ORF">EDI28_15695</name>
</gene>
<evidence type="ECO:0000313" key="2">
    <source>
        <dbReference type="Proteomes" id="UP000287563"/>
    </source>
</evidence>
<evidence type="ECO:0008006" key="3">
    <source>
        <dbReference type="Google" id="ProtNLM"/>
    </source>
</evidence>
<accession>A0A444JN85</accession>
<name>A0A444JN85_9GAMM</name>
<dbReference type="OrthoDB" id="5897571at2"/>
<dbReference type="EMBL" id="RJLM01000006">
    <property type="protein sequence ID" value="RWX54543.1"/>
    <property type="molecule type" value="Genomic_DNA"/>
</dbReference>
<dbReference type="RefSeq" id="WP_128784813.1">
    <property type="nucleotide sequence ID" value="NZ_JAKJSG010000075.1"/>
</dbReference>